<reference evidence="2" key="1">
    <citation type="submission" date="2021-11" db="EMBL/GenBank/DDBJ databases">
        <authorList>
            <person name="Rodrigo-Torres L."/>
            <person name="Arahal R. D."/>
            <person name="Lucena T."/>
        </authorList>
    </citation>
    <scope>NUCLEOTIDE SEQUENCE</scope>
    <source>
        <strain evidence="2">CECT 7928</strain>
    </source>
</reference>
<accession>A0ABM9A1U7</accession>
<dbReference type="InterPro" id="IPR016161">
    <property type="entry name" value="Ald_DH/histidinol_DH"/>
</dbReference>
<gene>
    <name evidence="2" type="ORF">VMF7928_01350</name>
</gene>
<sequence>MTHQVTCFSDALAAGESWNLTDFESKCKYLLSTVERLDSEPNLPSVINYQLEHAKLLLASTHNLVGPTGETNELYTSGRGVALIIQDDKSSKARQAVVALLSAALLAGNSIIVCSDDNELAGQLAKALVSLPANLIQFVSYDAYHQLLESDVRSVGYVGNESVERSINRQLSKRTGAIVSLVSETDAECRQLVLDTHLVLRFITEKTRTINITAVGGNATLLELGSESH</sequence>
<comment type="caution">
    <text evidence="2">The sequence shown here is derived from an EMBL/GenBank/DDBJ whole genome shotgun (WGS) entry which is preliminary data.</text>
</comment>
<evidence type="ECO:0000256" key="1">
    <source>
        <dbReference type="ARBA" id="ARBA00023002"/>
    </source>
</evidence>
<keyword evidence="1" id="KW-0560">Oxidoreductase</keyword>
<organism evidence="2 3">
    <name type="scientific">Vibrio marisflavi CECT 7928</name>
    <dbReference type="NCBI Taxonomy" id="634439"/>
    <lineage>
        <taxon>Bacteria</taxon>
        <taxon>Pseudomonadati</taxon>
        <taxon>Pseudomonadota</taxon>
        <taxon>Gammaproteobacteria</taxon>
        <taxon>Vibrionales</taxon>
        <taxon>Vibrionaceae</taxon>
        <taxon>Vibrio</taxon>
    </lineage>
</organism>
<name>A0ABM9A1U7_9VIBR</name>
<evidence type="ECO:0008006" key="4">
    <source>
        <dbReference type="Google" id="ProtNLM"/>
    </source>
</evidence>
<proteinExistence type="predicted"/>
<dbReference type="InterPro" id="IPR016162">
    <property type="entry name" value="Ald_DH_N"/>
</dbReference>
<dbReference type="EMBL" id="CAKLDM010000001">
    <property type="protein sequence ID" value="CAH0537797.1"/>
    <property type="molecule type" value="Genomic_DNA"/>
</dbReference>
<evidence type="ECO:0000313" key="3">
    <source>
        <dbReference type="Proteomes" id="UP000838748"/>
    </source>
</evidence>
<dbReference type="Gene3D" id="3.40.605.10">
    <property type="entry name" value="Aldehyde Dehydrogenase, Chain A, domain 1"/>
    <property type="match status" value="1"/>
</dbReference>
<keyword evidence="3" id="KW-1185">Reference proteome</keyword>
<protein>
    <recommendedName>
        <fullName evidence="4">1-pyrroline-5-carboxylate dehydrogenase</fullName>
    </recommendedName>
</protein>
<dbReference type="Proteomes" id="UP000838748">
    <property type="component" value="Unassembled WGS sequence"/>
</dbReference>
<dbReference type="RefSeq" id="WP_237360685.1">
    <property type="nucleotide sequence ID" value="NZ_CAKLDM010000001.1"/>
</dbReference>
<dbReference type="SUPFAM" id="SSF53720">
    <property type="entry name" value="ALDH-like"/>
    <property type="match status" value="1"/>
</dbReference>
<evidence type="ECO:0000313" key="2">
    <source>
        <dbReference type="EMBL" id="CAH0537797.1"/>
    </source>
</evidence>